<proteinExistence type="predicted"/>
<accession>A0A835RYR9</accession>
<organism evidence="1 2">
    <name type="scientific">Vanilla planifolia</name>
    <name type="common">Vanilla</name>
    <dbReference type="NCBI Taxonomy" id="51239"/>
    <lineage>
        <taxon>Eukaryota</taxon>
        <taxon>Viridiplantae</taxon>
        <taxon>Streptophyta</taxon>
        <taxon>Embryophyta</taxon>
        <taxon>Tracheophyta</taxon>
        <taxon>Spermatophyta</taxon>
        <taxon>Magnoliopsida</taxon>
        <taxon>Liliopsida</taxon>
        <taxon>Asparagales</taxon>
        <taxon>Orchidaceae</taxon>
        <taxon>Vanilloideae</taxon>
        <taxon>Vanilleae</taxon>
        <taxon>Vanilla</taxon>
    </lineage>
</organism>
<dbReference type="OrthoDB" id="730785at2759"/>
<dbReference type="AlphaFoldDB" id="A0A835RYR9"/>
<reference evidence="1 2" key="1">
    <citation type="journal article" date="2020" name="Nat. Food">
        <title>A phased Vanilla planifolia genome enables genetic improvement of flavour and production.</title>
        <authorList>
            <person name="Hasing T."/>
            <person name="Tang H."/>
            <person name="Brym M."/>
            <person name="Khazi F."/>
            <person name="Huang T."/>
            <person name="Chambers A.H."/>
        </authorList>
    </citation>
    <scope>NUCLEOTIDE SEQUENCE [LARGE SCALE GENOMIC DNA]</scope>
    <source>
        <tissue evidence="1">Leaf</tissue>
    </source>
</reference>
<sequence length="143" mass="15864">MSSTCGDCNCADRSQKKGKEEVVGVGCEKSYTIEIAEFDAAAELISAAATRRSLLAIITYRMDIYNRQFLSWSNLAGGRIAVARVASFGEINGIREFLKEEELLGASLRVLFGKLSALNDLGFWMKELQSCESWQNVKRALQQ</sequence>
<gene>
    <name evidence="1" type="ORF">HPP92_004039</name>
</gene>
<protein>
    <submittedName>
        <fullName evidence="1">Uncharacterized protein</fullName>
    </submittedName>
</protein>
<name>A0A835RYR9_VANPL</name>
<comment type="caution">
    <text evidence="1">The sequence shown here is derived from an EMBL/GenBank/DDBJ whole genome shotgun (WGS) entry which is preliminary data.</text>
</comment>
<dbReference type="EMBL" id="JADCNL010000001">
    <property type="protein sequence ID" value="KAG0499348.1"/>
    <property type="molecule type" value="Genomic_DNA"/>
</dbReference>
<evidence type="ECO:0000313" key="1">
    <source>
        <dbReference type="EMBL" id="KAG0499348.1"/>
    </source>
</evidence>
<dbReference type="Proteomes" id="UP000636800">
    <property type="component" value="Chromosome 1"/>
</dbReference>
<evidence type="ECO:0000313" key="2">
    <source>
        <dbReference type="Proteomes" id="UP000636800"/>
    </source>
</evidence>
<keyword evidence="2" id="KW-1185">Reference proteome</keyword>